<dbReference type="EMBL" id="JAINDJ010000007">
    <property type="protein sequence ID" value="KAG9441583.1"/>
    <property type="molecule type" value="Genomic_DNA"/>
</dbReference>
<proteinExistence type="predicted"/>
<keyword evidence="2" id="KW-1185">Reference proteome</keyword>
<gene>
    <name evidence="1" type="ORF">H6P81_017437</name>
</gene>
<evidence type="ECO:0000313" key="2">
    <source>
        <dbReference type="Proteomes" id="UP000825729"/>
    </source>
</evidence>
<dbReference type="AlphaFoldDB" id="A0AAV7DYZ9"/>
<organism evidence="1 2">
    <name type="scientific">Aristolochia fimbriata</name>
    <name type="common">White veined hardy Dutchman's pipe vine</name>
    <dbReference type="NCBI Taxonomy" id="158543"/>
    <lineage>
        <taxon>Eukaryota</taxon>
        <taxon>Viridiplantae</taxon>
        <taxon>Streptophyta</taxon>
        <taxon>Embryophyta</taxon>
        <taxon>Tracheophyta</taxon>
        <taxon>Spermatophyta</taxon>
        <taxon>Magnoliopsida</taxon>
        <taxon>Magnoliidae</taxon>
        <taxon>Piperales</taxon>
        <taxon>Aristolochiaceae</taxon>
        <taxon>Aristolochia</taxon>
    </lineage>
</organism>
<evidence type="ECO:0000313" key="1">
    <source>
        <dbReference type="EMBL" id="KAG9441583.1"/>
    </source>
</evidence>
<protein>
    <recommendedName>
        <fullName evidence="3">DUF4283 domain-containing protein</fullName>
    </recommendedName>
</protein>
<accession>A0AAV7DYZ9</accession>
<comment type="caution">
    <text evidence="1">The sequence shown here is derived from an EMBL/GenBank/DDBJ whole genome shotgun (WGS) entry which is preliminary data.</text>
</comment>
<evidence type="ECO:0008006" key="3">
    <source>
        <dbReference type="Google" id="ProtNLM"/>
    </source>
</evidence>
<sequence length="201" mass="23296">MAFLSVEYERREELISVVERKIWHPPQEQKLTQWIKIWDIPVHLWDHITFELIAKQWGKLSAIDDGTLRAVRMDWAKIEVSPVGRMVEEGFYFKAEPSSVSLVIIDLVEETVTSSGNRQKLWVTASSEPDCFVEPSPREQSVQSIQVSEGPIFLFKDPCNICEESLIKREHHKLSTTRQLYKFQKELISCSRIPAISVRSP</sequence>
<dbReference type="Proteomes" id="UP000825729">
    <property type="component" value="Unassembled WGS sequence"/>
</dbReference>
<name>A0AAV7DYZ9_ARIFI</name>
<reference evidence="1 2" key="1">
    <citation type="submission" date="2021-07" db="EMBL/GenBank/DDBJ databases">
        <title>The Aristolochia fimbriata genome: insights into angiosperm evolution, floral development and chemical biosynthesis.</title>
        <authorList>
            <person name="Jiao Y."/>
        </authorList>
    </citation>
    <scope>NUCLEOTIDE SEQUENCE [LARGE SCALE GENOMIC DNA]</scope>
    <source>
        <strain evidence="1">IBCAS-2021</strain>
        <tissue evidence="1">Leaf</tissue>
    </source>
</reference>